<evidence type="ECO:0000313" key="3">
    <source>
        <dbReference type="Proteomes" id="UP000289333"/>
    </source>
</evidence>
<keyword evidence="1" id="KW-1133">Transmembrane helix</keyword>
<reference evidence="2" key="1">
    <citation type="journal article" date="2021" name="Virus">
        <title>The discovery, distribution and diversity of DNA viruses associated with Drosophila melanogaster in Europe.</title>
        <authorList>
            <person name="Wallace M.A."/>
            <person name="Coffman K.A."/>
            <person name="Gilbert C."/>
            <person name="Ravindran S."/>
            <person name="Albery G.F."/>
            <person name="Abbott J."/>
            <person name="Argyridou E."/>
            <person name="Bellosta P."/>
            <person name="Betancourt A.J."/>
            <person name="Colinet H."/>
            <person name="Eric K."/>
            <person name="Glaser-Schmitt A."/>
            <person name="Grath S."/>
            <person name="Jelic M."/>
            <person name="Kankare M."/>
            <person name="Kozeretska I."/>
            <person name="Loeschcke V."/>
            <person name="Montchamp-Moreau C."/>
            <person name="Ometto L."/>
            <person name="Onder B.S."/>
            <person name="Orengo D.J."/>
            <person name="Parsch J."/>
            <person name="Pascual M."/>
            <person name="Patenkovic A."/>
            <person name="Puerma E."/>
            <person name="Ritchie M.G."/>
            <person name="Rota-Stabelli O."/>
            <person name="Schou M.F."/>
            <person name="Serga S.V."/>
            <person name="Stamenkovic-Radak M."/>
            <person name="Tanaskovic M."/>
            <person name="Veselinovic M.S."/>
            <person name="Vieira J."/>
            <person name="Vieira C.P."/>
            <person name="Kapun M."/>
            <person name="Flatt T."/>
            <person name="Gonzalez J."/>
            <person name="Staubach F."/>
            <person name="Obbard D.J."/>
        </authorList>
    </citation>
    <scope>NUCLEOTIDE SEQUENCE</scope>
    <source>
        <strain evidence="2">DrosEU28 Tomelloso 2015</strain>
    </source>
</reference>
<keyword evidence="3" id="KW-1185">Reference proteome</keyword>
<evidence type="ECO:0000256" key="1">
    <source>
        <dbReference type="SAM" id="Phobius"/>
    </source>
</evidence>
<keyword evidence="1" id="KW-0812">Transmembrane</keyword>
<evidence type="ECO:0000313" key="2">
    <source>
        <dbReference type="EMBL" id="ATY70253.1"/>
    </source>
</evidence>
<keyword evidence="1" id="KW-0472">Membrane</keyword>
<organism evidence="2">
    <name type="scientific">Tomelloso virus</name>
    <dbReference type="NCBI Taxonomy" id="2053981"/>
    <lineage>
        <taxon>Viruses</taxon>
        <taxon>Viruses incertae sedis</taxon>
        <taxon>Naldaviricetes</taxon>
        <taxon>Lefavirales</taxon>
        <taxon>Nudiviridae</taxon>
        <taxon>Alphanudivirus</taxon>
        <taxon>Alphanudivirus alterdromelanogasteris</taxon>
    </lineage>
</organism>
<sequence length="136" mass="15812">MKLTLEEFNRIRSVQWRMINYGKKVYNTTINQTETKLFWLDFMSLVFAPKFKTQYGVPSIAEFDITQPVLLTDDLELQLPTQIETAMYFANNTSIPIEFSAKIKQLIVVIVGVIVIILIVVAEHFVSKRVKFEHII</sequence>
<dbReference type="EMBL" id="KY457233">
    <property type="protein sequence ID" value="ATY70253.1"/>
    <property type="molecule type" value="Genomic_DNA"/>
</dbReference>
<accession>A0A2H4T2U3</accession>
<name>A0A2H4T2U3_9VIRU</name>
<dbReference type="GeneID" id="41701378"/>
<dbReference type="Proteomes" id="UP000289333">
    <property type="component" value="Segment"/>
</dbReference>
<feature type="transmembrane region" description="Helical" evidence="1">
    <location>
        <begin position="106"/>
        <end position="126"/>
    </location>
</feature>
<dbReference type="KEGG" id="vg:41701378"/>
<dbReference type="RefSeq" id="YP_009553427.1">
    <property type="nucleotide sequence ID" value="NC_040789.1"/>
</dbReference>
<protein>
    <submittedName>
        <fullName evidence="2">Ac68-like protein</fullName>
    </submittedName>
</protein>
<proteinExistence type="predicted"/>
<dbReference type="OrthoDB" id="21852at10239"/>